<dbReference type="OrthoDB" id="2521836at2759"/>
<feature type="region of interest" description="Disordered" evidence="1">
    <location>
        <begin position="1"/>
        <end position="40"/>
    </location>
</feature>
<reference evidence="2" key="1">
    <citation type="journal article" date="2014" name="Genome Announc.">
        <title>Draft genome sequence of Rhodosporidium toruloides CECT1137, an oleaginous yeast of biotechnological interest.</title>
        <authorList>
            <person name="Morin N."/>
            <person name="Calcas X."/>
            <person name="Devillers H."/>
            <person name="Durrens P."/>
            <person name="Sherman D.J."/>
            <person name="Nicaud J.-M."/>
            <person name="Neuveglise C."/>
        </authorList>
    </citation>
    <scope>NUCLEOTIDE SEQUENCE</scope>
    <source>
        <strain evidence="2">CECT1137</strain>
    </source>
</reference>
<proteinExistence type="predicted"/>
<feature type="compositionally biased region" description="Low complexity" evidence="1">
    <location>
        <begin position="1"/>
        <end position="21"/>
    </location>
</feature>
<gene>
    <name evidence="2" type="ORF">RHTO0S_03e08196g</name>
</gene>
<protein>
    <submittedName>
        <fullName evidence="2">RHTO0S03e08196g1_1</fullName>
    </submittedName>
</protein>
<feature type="compositionally biased region" description="Low complexity" evidence="1">
    <location>
        <begin position="73"/>
        <end position="85"/>
    </location>
</feature>
<organism evidence="2">
    <name type="scientific">Rhodotorula toruloides</name>
    <name type="common">Yeast</name>
    <name type="synonym">Rhodosporidium toruloides</name>
    <dbReference type="NCBI Taxonomy" id="5286"/>
    <lineage>
        <taxon>Eukaryota</taxon>
        <taxon>Fungi</taxon>
        <taxon>Dikarya</taxon>
        <taxon>Basidiomycota</taxon>
        <taxon>Pucciniomycotina</taxon>
        <taxon>Microbotryomycetes</taxon>
        <taxon>Sporidiobolales</taxon>
        <taxon>Sporidiobolaceae</taxon>
        <taxon>Rhodotorula</taxon>
    </lineage>
</organism>
<dbReference type="EMBL" id="LK052938">
    <property type="protein sequence ID" value="CDR38319.1"/>
    <property type="molecule type" value="Genomic_DNA"/>
</dbReference>
<name>A0A061AL83_RHOTO</name>
<dbReference type="AlphaFoldDB" id="A0A061AL83"/>
<feature type="compositionally biased region" description="Low complexity" evidence="1">
    <location>
        <begin position="28"/>
        <end position="37"/>
    </location>
</feature>
<feature type="region of interest" description="Disordered" evidence="1">
    <location>
        <begin position="66"/>
        <end position="92"/>
    </location>
</feature>
<evidence type="ECO:0000256" key="1">
    <source>
        <dbReference type="SAM" id="MobiDB-lite"/>
    </source>
</evidence>
<accession>A0A061AL83</accession>
<sequence length="556" mass="61363">MSPNSHLSSSHSALTAQSAASPPVSQVTAAPTARRAPITQEEDERFQRLAAFLKARVGLAGPIGTSEATSEFSRVSTIPSVSSSPARDARRELEERRKRHEEYSAYKARVGGWAKTVVKNEPDRLFGRQCLSDEPTYLVDKGGDFLVKHQILESTGLFTNPLWELNGPHNLFLVGRGLRYQADKLLSWVLLYEEQTASAYTELVLLSDERRRSRPEREREISALGANDFFDELVKRGINRPHFRFLALRPDQLGTLEQSGKRTFDHAVNGKSVFLEVSTDGNLYLPTTGQPLPAFSHDNNRGLRDQLYPPAVALRATVPLAFSGVLQTCQNFPSFRSDIFANLKLFSIIFKPLTSDFQDEERHDNCDADAHLASAVSTAASSSACLSIPNASAVPSTTDYPVDAAAKVTAWLQSSLCDGASDAMASFPDPSCRNKRTQTCRAYKAISSLTTDYVRSDTTCSDESEECARAWLKFEDSHDIPLLQRLAYDPRVDLGFRLRLVAKLVCPGLFPRGWQSLLPPFAAEESPSCLTSPDQATFPRHLLPHGPTVLDMPATS</sequence>
<evidence type="ECO:0000313" key="2">
    <source>
        <dbReference type="EMBL" id="CDR38319.1"/>
    </source>
</evidence>